<keyword evidence="1" id="KW-1133">Transmembrane helix</keyword>
<dbReference type="AlphaFoldDB" id="A0A413QLA2"/>
<organism evidence="2 3">
    <name type="scientific">Dorea formicigenerans</name>
    <dbReference type="NCBI Taxonomy" id="39486"/>
    <lineage>
        <taxon>Bacteria</taxon>
        <taxon>Bacillati</taxon>
        <taxon>Bacillota</taxon>
        <taxon>Clostridia</taxon>
        <taxon>Lachnospirales</taxon>
        <taxon>Lachnospiraceae</taxon>
        <taxon>Dorea</taxon>
    </lineage>
</organism>
<dbReference type="InterPro" id="IPR023804">
    <property type="entry name" value="DUF3792_TM"/>
</dbReference>
<dbReference type="Pfam" id="PF12670">
    <property type="entry name" value="DUF3792"/>
    <property type="match status" value="1"/>
</dbReference>
<feature type="transmembrane region" description="Helical" evidence="1">
    <location>
        <begin position="51"/>
        <end position="71"/>
    </location>
</feature>
<protein>
    <submittedName>
        <fullName evidence="2">TIGR04086 family membrane protein</fullName>
    </submittedName>
</protein>
<dbReference type="SUPFAM" id="SSF103473">
    <property type="entry name" value="MFS general substrate transporter"/>
    <property type="match status" value="1"/>
</dbReference>
<feature type="transmembrane region" description="Helical" evidence="1">
    <location>
        <begin position="109"/>
        <end position="129"/>
    </location>
</feature>
<dbReference type="Proteomes" id="UP000284962">
    <property type="component" value="Unassembled WGS sequence"/>
</dbReference>
<name>A0A413QLA2_9FIRM</name>
<sequence>MVDKEERDGEYAKNIKVIWWIKSLLASYIVTGISLLVLTFFMYKFELNEKIVSAAIVGIYVVSTLIGGMIIGKLTKSKRYLWGMVLGILYFVLLLLITLGVYRTLNGDSVSIVTSLILCAGGGMTGGMIS</sequence>
<dbReference type="NCBIfam" id="TIGR04086">
    <property type="entry name" value="TIGR04086_membr"/>
    <property type="match status" value="1"/>
</dbReference>
<dbReference type="InterPro" id="IPR036259">
    <property type="entry name" value="MFS_trans_sf"/>
</dbReference>
<keyword evidence="1" id="KW-0472">Membrane</keyword>
<gene>
    <name evidence="2" type="ORF">DW957_06745</name>
</gene>
<comment type="caution">
    <text evidence="2">The sequence shown here is derived from an EMBL/GenBank/DDBJ whole genome shotgun (WGS) entry which is preliminary data.</text>
</comment>
<proteinExistence type="predicted"/>
<evidence type="ECO:0000313" key="3">
    <source>
        <dbReference type="Proteomes" id="UP000284962"/>
    </source>
</evidence>
<keyword evidence="1" id="KW-0812">Transmembrane</keyword>
<evidence type="ECO:0000256" key="1">
    <source>
        <dbReference type="SAM" id="Phobius"/>
    </source>
</evidence>
<accession>A0A413QLA2</accession>
<dbReference type="EMBL" id="QSEW01000005">
    <property type="protein sequence ID" value="RHA00459.1"/>
    <property type="molecule type" value="Genomic_DNA"/>
</dbReference>
<feature type="transmembrane region" description="Helical" evidence="1">
    <location>
        <begin position="20"/>
        <end position="45"/>
    </location>
</feature>
<feature type="transmembrane region" description="Helical" evidence="1">
    <location>
        <begin position="80"/>
        <end position="103"/>
    </location>
</feature>
<reference evidence="2 3" key="1">
    <citation type="submission" date="2018-08" db="EMBL/GenBank/DDBJ databases">
        <title>A genome reference for cultivated species of the human gut microbiota.</title>
        <authorList>
            <person name="Zou Y."/>
            <person name="Xue W."/>
            <person name="Luo G."/>
        </authorList>
    </citation>
    <scope>NUCLEOTIDE SEQUENCE [LARGE SCALE GENOMIC DNA]</scope>
    <source>
        <strain evidence="2 3">AM46-16</strain>
    </source>
</reference>
<evidence type="ECO:0000313" key="2">
    <source>
        <dbReference type="EMBL" id="RHA00459.1"/>
    </source>
</evidence>